<reference evidence="1" key="1">
    <citation type="submission" date="2018-02" db="EMBL/GenBank/DDBJ databases">
        <title>Rhizophora mucronata_Transcriptome.</title>
        <authorList>
            <person name="Meera S.P."/>
            <person name="Sreeshan A."/>
            <person name="Augustine A."/>
        </authorList>
    </citation>
    <scope>NUCLEOTIDE SEQUENCE</scope>
    <source>
        <tissue evidence="1">Leaf</tissue>
    </source>
</reference>
<name>A0A2P2P482_RHIMU</name>
<dbReference type="AlphaFoldDB" id="A0A2P2P482"/>
<accession>A0A2P2P482</accession>
<proteinExistence type="predicted"/>
<evidence type="ECO:0000313" key="1">
    <source>
        <dbReference type="EMBL" id="MBX49532.1"/>
    </source>
</evidence>
<protein>
    <submittedName>
        <fullName evidence="1">Uncharacterized protein</fullName>
    </submittedName>
</protein>
<dbReference type="EMBL" id="GGEC01069048">
    <property type="protein sequence ID" value="MBX49532.1"/>
    <property type="molecule type" value="Transcribed_RNA"/>
</dbReference>
<sequence>MDFFLGHRTERFLVGSWRPRIVGTILPRL</sequence>
<organism evidence="1">
    <name type="scientific">Rhizophora mucronata</name>
    <name type="common">Asiatic mangrove</name>
    <dbReference type="NCBI Taxonomy" id="61149"/>
    <lineage>
        <taxon>Eukaryota</taxon>
        <taxon>Viridiplantae</taxon>
        <taxon>Streptophyta</taxon>
        <taxon>Embryophyta</taxon>
        <taxon>Tracheophyta</taxon>
        <taxon>Spermatophyta</taxon>
        <taxon>Magnoliopsida</taxon>
        <taxon>eudicotyledons</taxon>
        <taxon>Gunneridae</taxon>
        <taxon>Pentapetalae</taxon>
        <taxon>rosids</taxon>
        <taxon>fabids</taxon>
        <taxon>Malpighiales</taxon>
        <taxon>Rhizophoraceae</taxon>
        <taxon>Rhizophora</taxon>
    </lineage>
</organism>